<dbReference type="Proteomes" id="UP000198287">
    <property type="component" value="Unassembled WGS sequence"/>
</dbReference>
<reference evidence="2 3" key="1">
    <citation type="submission" date="2015-12" db="EMBL/GenBank/DDBJ databases">
        <title>The genome of Folsomia candida.</title>
        <authorList>
            <person name="Faddeeva A."/>
            <person name="Derks M.F."/>
            <person name="Anvar Y."/>
            <person name="Smit S."/>
            <person name="Van Straalen N."/>
            <person name="Roelofs D."/>
        </authorList>
    </citation>
    <scope>NUCLEOTIDE SEQUENCE [LARGE SCALE GENOMIC DNA]</scope>
    <source>
        <strain evidence="2 3">VU population</strain>
        <tissue evidence="2">Whole body</tissue>
    </source>
</reference>
<name>A0A226EYR2_FOLCA</name>
<keyword evidence="1" id="KW-0812">Transmembrane</keyword>
<evidence type="ECO:0000313" key="2">
    <source>
        <dbReference type="EMBL" id="OXA62669.1"/>
    </source>
</evidence>
<keyword evidence="1" id="KW-0472">Membrane</keyword>
<organism evidence="2 3">
    <name type="scientific">Folsomia candida</name>
    <name type="common">Springtail</name>
    <dbReference type="NCBI Taxonomy" id="158441"/>
    <lineage>
        <taxon>Eukaryota</taxon>
        <taxon>Metazoa</taxon>
        <taxon>Ecdysozoa</taxon>
        <taxon>Arthropoda</taxon>
        <taxon>Hexapoda</taxon>
        <taxon>Collembola</taxon>
        <taxon>Entomobryomorpha</taxon>
        <taxon>Isotomoidea</taxon>
        <taxon>Isotomidae</taxon>
        <taxon>Proisotominae</taxon>
        <taxon>Folsomia</taxon>
    </lineage>
</organism>
<protein>
    <submittedName>
        <fullName evidence="2">Uncharacterized protein</fullName>
    </submittedName>
</protein>
<proteinExistence type="predicted"/>
<gene>
    <name evidence="2" type="ORF">Fcan01_01124</name>
</gene>
<dbReference type="EMBL" id="LNIX01000001">
    <property type="protein sequence ID" value="OXA62669.1"/>
    <property type="molecule type" value="Genomic_DNA"/>
</dbReference>
<evidence type="ECO:0000313" key="3">
    <source>
        <dbReference type="Proteomes" id="UP000198287"/>
    </source>
</evidence>
<dbReference type="AlphaFoldDB" id="A0A226EYR2"/>
<sequence>MVELTFIVCASALAFIICFALYINWVVWIKGNDPKETSNFGVTSSEEEIREHKNSAQVSVIASQGTQLPDYDSFMLANSNGKRGNCDCILVMEETYCAPPTYEESLSLAMKKHGKT</sequence>
<keyword evidence="1" id="KW-1133">Transmembrane helix</keyword>
<accession>A0A226EYR2</accession>
<keyword evidence="3" id="KW-1185">Reference proteome</keyword>
<feature type="transmembrane region" description="Helical" evidence="1">
    <location>
        <begin position="6"/>
        <end position="28"/>
    </location>
</feature>
<comment type="caution">
    <text evidence="2">The sequence shown here is derived from an EMBL/GenBank/DDBJ whole genome shotgun (WGS) entry which is preliminary data.</text>
</comment>
<evidence type="ECO:0000256" key="1">
    <source>
        <dbReference type="SAM" id="Phobius"/>
    </source>
</evidence>